<dbReference type="EMBL" id="WBOS01000022">
    <property type="protein sequence ID" value="KAB2328977.1"/>
    <property type="molecule type" value="Genomic_DNA"/>
</dbReference>
<evidence type="ECO:0000313" key="1">
    <source>
        <dbReference type="EMBL" id="KAB2328977.1"/>
    </source>
</evidence>
<evidence type="ECO:0000313" key="2">
    <source>
        <dbReference type="Proteomes" id="UP000481030"/>
    </source>
</evidence>
<dbReference type="Proteomes" id="UP000481030">
    <property type="component" value="Unassembled WGS sequence"/>
</dbReference>
<dbReference type="RefSeq" id="WP_151537275.1">
    <property type="nucleotide sequence ID" value="NZ_WBOS01000022.1"/>
</dbReference>
<dbReference type="AlphaFoldDB" id="A0A6L3V0J2"/>
<protein>
    <submittedName>
        <fullName evidence="1">Uncharacterized protein</fullName>
    </submittedName>
</protein>
<gene>
    <name evidence="1" type="ORF">F7731_23800</name>
</gene>
<reference evidence="1 2" key="1">
    <citation type="journal article" date="2016" name="Antonie Van Leeuwenhoek">
        <title>Bacillus depressus sp. nov., isolated from soil of a sunflower field.</title>
        <authorList>
            <person name="Wei X."/>
            <person name="Xin D."/>
            <person name="Xin Y."/>
            <person name="Zhang H."/>
            <person name="Wang T."/>
            <person name="Zhang J."/>
        </authorList>
    </citation>
    <scope>NUCLEOTIDE SEQUENCE [LARGE SCALE GENOMIC DNA]</scope>
    <source>
        <strain evidence="1 2">BZ1</strain>
    </source>
</reference>
<name>A0A6L3V0J2_9BACI</name>
<sequence length="102" mass="12105">MEKRRMRNKESYKFLCGLWKVDFENIESQVINYCVIRSSQEDMGLAKHEVKERLNEINKKIEKNYICGIIGFYNKDRGINIPPRSIEEITVNYVQKNIKAFG</sequence>
<comment type="caution">
    <text evidence="1">The sequence shown here is derived from an EMBL/GenBank/DDBJ whole genome shotgun (WGS) entry which is preliminary data.</text>
</comment>
<keyword evidence="2" id="KW-1185">Reference proteome</keyword>
<organism evidence="1 2">
    <name type="scientific">Cytobacillus depressus</name>
    <dbReference type="NCBI Taxonomy" id="1602942"/>
    <lineage>
        <taxon>Bacteria</taxon>
        <taxon>Bacillati</taxon>
        <taxon>Bacillota</taxon>
        <taxon>Bacilli</taxon>
        <taxon>Bacillales</taxon>
        <taxon>Bacillaceae</taxon>
        <taxon>Cytobacillus</taxon>
    </lineage>
</organism>
<proteinExistence type="predicted"/>
<accession>A0A6L3V0J2</accession>